<evidence type="ECO:0000313" key="2">
    <source>
        <dbReference type="Proteomes" id="UP000821845"/>
    </source>
</evidence>
<proteinExistence type="predicted"/>
<accession>A0ACB7T8C5</accession>
<sequence>MSEIEPLKSLEELLGFERPVLCAVETLRPIKRGKPGDPKNLFCHDMACYQEDRFIYGSHKPGSYNFHHWQTIDTFVYCSDHMVTIPPPGWITAAHKHGVKVLGTFMLESTEGAKAMNRIENDGLVSRVASQLALVATKYRFDGWFVRVATRTDTGAENFVDKLLTAITKEMHHAVPGSAVICQNSILQDGKLEPQSELNDDNWCLFELCDGIVLNCRWDESHLRKSAAMAGKRKGDIYAGVDVLARNTSYKGGYDMYKAVTIAREYGLSAAIFGAEWAYEQEDKTYFRENQCVLWALPDECCSQWCITTLPLSTTFCQGFGASLYKQGLDVRSAPWFNLSRQQLQPRDQGRKLCGGGGSAMVHTLDSYAGGGCLCLEYDPKEAPGLRIVPYFRLFGFDLPLGSLCVSYTYKSKEQSCPAGHGINLVLKVKDDAGKTEELSLSSIITVAQGGNYIVERSVDSSAQGDQGITENGWLTRFV</sequence>
<keyword evidence="2" id="KW-1185">Reference proteome</keyword>
<dbReference type="EMBL" id="CM023490">
    <property type="protein sequence ID" value="KAH6943193.1"/>
    <property type="molecule type" value="Genomic_DNA"/>
</dbReference>
<name>A0ACB7T8C5_HYAAI</name>
<evidence type="ECO:0000313" key="1">
    <source>
        <dbReference type="EMBL" id="KAH6943193.1"/>
    </source>
</evidence>
<organism evidence="1 2">
    <name type="scientific">Hyalomma asiaticum</name>
    <name type="common">Tick</name>
    <dbReference type="NCBI Taxonomy" id="266040"/>
    <lineage>
        <taxon>Eukaryota</taxon>
        <taxon>Metazoa</taxon>
        <taxon>Ecdysozoa</taxon>
        <taxon>Arthropoda</taxon>
        <taxon>Chelicerata</taxon>
        <taxon>Arachnida</taxon>
        <taxon>Acari</taxon>
        <taxon>Parasitiformes</taxon>
        <taxon>Ixodida</taxon>
        <taxon>Ixodoidea</taxon>
        <taxon>Ixodidae</taxon>
        <taxon>Hyalomminae</taxon>
        <taxon>Hyalomma</taxon>
    </lineage>
</organism>
<gene>
    <name evidence="1" type="ORF">HPB50_017150</name>
</gene>
<reference evidence="1" key="1">
    <citation type="submission" date="2020-05" db="EMBL/GenBank/DDBJ databases">
        <title>Large-scale comparative analyses of tick genomes elucidate their genetic diversity and vector capacities.</title>
        <authorList>
            <person name="Jia N."/>
            <person name="Wang J."/>
            <person name="Shi W."/>
            <person name="Du L."/>
            <person name="Sun Y."/>
            <person name="Zhan W."/>
            <person name="Jiang J."/>
            <person name="Wang Q."/>
            <person name="Zhang B."/>
            <person name="Ji P."/>
            <person name="Sakyi L.B."/>
            <person name="Cui X."/>
            <person name="Yuan T."/>
            <person name="Jiang B."/>
            <person name="Yang W."/>
            <person name="Lam T.T.-Y."/>
            <person name="Chang Q."/>
            <person name="Ding S."/>
            <person name="Wang X."/>
            <person name="Zhu J."/>
            <person name="Ruan X."/>
            <person name="Zhao L."/>
            <person name="Wei J."/>
            <person name="Que T."/>
            <person name="Du C."/>
            <person name="Cheng J."/>
            <person name="Dai P."/>
            <person name="Han X."/>
            <person name="Huang E."/>
            <person name="Gao Y."/>
            <person name="Liu J."/>
            <person name="Shao H."/>
            <person name="Ye R."/>
            <person name="Li L."/>
            <person name="Wei W."/>
            <person name="Wang X."/>
            <person name="Wang C."/>
            <person name="Yang T."/>
            <person name="Huo Q."/>
            <person name="Li W."/>
            <person name="Guo W."/>
            <person name="Chen H."/>
            <person name="Zhou L."/>
            <person name="Ni X."/>
            <person name="Tian J."/>
            <person name="Zhou Y."/>
            <person name="Sheng Y."/>
            <person name="Liu T."/>
            <person name="Pan Y."/>
            <person name="Xia L."/>
            <person name="Li J."/>
            <person name="Zhao F."/>
            <person name="Cao W."/>
        </authorList>
    </citation>
    <scope>NUCLEOTIDE SEQUENCE</scope>
    <source>
        <strain evidence="1">Hyas-2018</strain>
    </source>
</reference>
<protein>
    <submittedName>
        <fullName evidence="1">Uncharacterized protein</fullName>
    </submittedName>
</protein>
<dbReference type="Proteomes" id="UP000821845">
    <property type="component" value="Chromosome 10"/>
</dbReference>
<comment type="caution">
    <text evidence="1">The sequence shown here is derived from an EMBL/GenBank/DDBJ whole genome shotgun (WGS) entry which is preliminary data.</text>
</comment>